<keyword evidence="1" id="KW-0282">Flagellum</keyword>
<dbReference type="KEGG" id="pcam:HNE05_03110"/>
<evidence type="ECO:0000313" key="1">
    <source>
        <dbReference type="EMBL" id="QKE62387.1"/>
    </source>
</evidence>
<gene>
    <name evidence="1" type="ORF">HNE05_03110</name>
</gene>
<protein>
    <submittedName>
        <fullName evidence="1">Flagellar biosynthetic protein FliO</fullName>
    </submittedName>
</protein>
<name>A0A6M8FBY2_9GAMM</name>
<keyword evidence="2" id="KW-1185">Reference proteome</keyword>
<accession>A0A6M8FBY2</accession>
<sequence>MAMSDHAILTAISWYPAGGFTELQGPLNDLQLVEKWLTDPALGAVPPENIEKIHTPLAKPTELDVDDAPPAADAFDRHFKKLLAKRMALGPERVSGRLYLYFSGHGFCNKSQDKDAEAALYCANATRIMYEHIFGTHYARIAKSWALFAEVVLIMDCCRDAEIARTPIPRPYRDTPYDELAHNVPLLAIYAVPKGGKAQERSIAERGDKVHGLLTHALFKLLDELPASSALGISATELRRHLLESWNSICGEDSAPRPEIYLPASGEIHFPTRNQGSPFSFAWDAQQLPGETLQIIDSSLRPIAQFQLAGNGAHRVEPLSPVIAHEFKPGHLALRMKPGLYEYRLAPQGQQLGFKVDGGSQHVDL</sequence>
<keyword evidence="1" id="KW-0969">Cilium</keyword>
<reference evidence="1" key="1">
    <citation type="submission" date="2020-07" db="EMBL/GenBank/DDBJ databases">
        <title>Nitrate ammonifying Pseudomonas campi sp. nov. isolated from German agricultural grassland.</title>
        <authorList>
            <person name="Timsy T."/>
            <person name="Ulrich A."/>
            <person name="Spanner T."/>
            <person name="Foesel B."/>
            <person name="Kolb S."/>
            <person name="Horn M.A."/>
            <person name="Behrendt U."/>
        </authorList>
    </citation>
    <scope>NUCLEOTIDE SEQUENCE</scope>
    <source>
        <strain evidence="1">S1-A32-2</strain>
    </source>
</reference>
<dbReference type="RefSeq" id="WP_173204127.1">
    <property type="nucleotide sequence ID" value="NZ_CP053697.2"/>
</dbReference>
<organism evidence="1 2">
    <name type="scientific">Aquipseudomonas campi</name>
    <dbReference type="NCBI Taxonomy" id="2731681"/>
    <lineage>
        <taxon>Bacteria</taxon>
        <taxon>Pseudomonadati</taxon>
        <taxon>Pseudomonadota</taxon>
        <taxon>Gammaproteobacteria</taxon>
        <taxon>Pseudomonadales</taxon>
        <taxon>Pseudomonadaceae</taxon>
        <taxon>Aquipseudomonas</taxon>
    </lineage>
</organism>
<dbReference type="Proteomes" id="UP000501379">
    <property type="component" value="Chromosome"/>
</dbReference>
<evidence type="ECO:0000313" key="2">
    <source>
        <dbReference type="Proteomes" id="UP000501379"/>
    </source>
</evidence>
<keyword evidence="1" id="KW-0966">Cell projection</keyword>
<dbReference type="AlphaFoldDB" id="A0A6M8FBY2"/>
<proteinExistence type="predicted"/>
<dbReference type="EMBL" id="CP053697">
    <property type="protein sequence ID" value="QKE62387.1"/>
    <property type="molecule type" value="Genomic_DNA"/>
</dbReference>
<dbReference type="Gene3D" id="3.40.50.1460">
    <property type="match status" value="1"/>
</dbReference>